<reference evidence="8 9" key="1">
    <citation type="submission" date="2019-03" db="EMBL/GenBank/DDBJ databases">
        <title>Draft genome sequences of novel Actinobacteria.</title>
        <authorList>
            <person name="Sahin N."/>
            <person name="Ay H."/>
            <person name="Saygin H."/>
        </authorList>
    </citation>
    <scope>NUCLEOTIDE SEQUENCE [LARGE SCALE GENOMIC DNA]</scope>
    <source>
        <strain evidence="8 9">H3C3</strain>
    </source>
</reference>
<dbReference type="InterPro" id="IPR043129">
    <property type="entry name" value="ATPase_NBD"/>
</dbReference>
<dbReference type="InterPro" id="IPR029047">
    <property type="entry name" value="HSP70_peptide-bd_sf"/>
</dbReference>
<comment type="caution">
    <text evidence="8">The sequence shown here is derived from an EMBL/GenBank/DDBJ whole genome shotgun (WGS) entry which is preliminary data.</text>
</comment>
<keyword evidence="2" id="KW-0597">Phosphoprotein</keyword>
<dbReference type="SUPFAM" id="SSF100920">
    <property type="entry name" value="Heat shock protein 70kD (HSP70), peptide-binding domain"/>
    <property type="match status" value="1"/>
</dbReference>
<sequence>MALAIGIDLGTTYSVVAAVRPGGRPDVLWNREGDHLTPSVVLFQGVDDVLIGKTAKNAAKDLPADCVEFVKRQMGNPDWVFADSHGGAHGAEEISALILKRLVEDASETLGTEIRDVVITVPAYFDDARRRATKDAGEIAGLRVLRLINEPTAAGIAFGTDAAESGTLFVYDLGGGTFDVTVMRLGKGELEVVATAGDRNLGGFDFDNRLMEHVAREVADQGGPSLQDGGSLEAELREKCEHAKHTLTRSTRTRIFFSDSGGNYTVEVGREQFETLTKDLLDRTADTVAEVLEESNTTWSDIDRILLVGGSTKMPMVREMLERLSGKAPDSTVNPDEVVALGAAIVADMELTKRRRPDAELPHKVRDVTSQSLGVIAVEDDLITEVNSIIIPKNAKIPCKEFQIYRTIAHHQRQFKLQVTEGDDDDVRYVTKLLEHPIELPGGLPKESPLKIIMSYDIDGVVHVEIIDAVSGQSLGEVELDRPANLDDAEVAGLSTTVGKARVQ</sequence>
<dbReference type="PROSITE" id="PS01036">
    <property type="entry name" value="HSP70_3"/>
    <property type="match status" value="1"/>
</dbReference>
<dbReference type="OrthoDB" id="9766019at2"/>
<dbReference type="FunFam" id="3.30.420.40:FF:000071">
    <property type="entry name" value="Molecular chaperone DnaK"/>
    <property type="match status" value="1"/>
</dbReference>
<comment type="similarity">
    <text evidence="1 7">Belongs to the heat shock protein 70 family.</text>
</comment>
<dbReference type="PANTHER" id="PTHR19375">
    <property type="entry name" value="HEAT SHOCK PROTEIN 70KDA"/>
    <property type="match status" value="1"/>
</dbReference>
<evidence type="ECO:0000256" key="5">
    <source>
        <dbReference type="ARBA" id="ARBA00023016"/>
    </source>
</evidence>
<accession>A0A4R5BM40</accession>
<dbReference type="PRINTS" id="PR00301">
    <property type="entry name" value="HEATSHOCK70"/>
</dbReference>
<evidence type="ECO:0000256" key="7">
    <source>
        <dbReference type="RuleBase" id="RU003322"/>
    </source>
</evidence>
<dbReference type="Gene3D" id="2.60.34.10">
    <property type="entry name" value="Substrate Binding Domain Of DNAk, Chain A, domain 1"/>
    <property type="match status" value="1"/>
</dbReference>
<dbReference type="InterPro" id="IPR018181">
    <property type="entry name" value="Heat_shock_70_CS"/>
</dbReference>
<dbReference type="Proteomes" id="UP000294513">
    <property type="component" value="Unassembled WGS sequence"/>
</dbReference>
<evidence type="ECO:0000256" key="4">
    <source>
        <dbReference type="ARBA" id="ARBA00022840"/>
    </source>
</evidence>
<evidence type="ECO:0000256" key="6">
    <source>
        <dbReference type="ARBA" id="ARBA00023186"/>
    </source>
</evidence>
<evidence type="ECO:0000256" key="1">
    <source>
        <dbReference type="ARBA" id="ARBA00007381"/>
    </source>
</evidence>
<dbReference type="Gene3D" id="3.30.420.40">
    <property type="match status" value="2"/>
</dbReference>
<evidence type="ECO:0000256" key="3">
    <source>
        <dbReference type="ARBA" id="ARBA00022741"/>
    </source>
</evidence>
<dbReference type="AlphaFoldDB" id="A0A4R5BM40"/>
<name>A0A4R5BM40_9ACTN</name>
<keyword evidence="4 7" id="KW-0067">ATP-binding</keyword>
<protein>
    <submittedName>
        <fullName evidence="8">Hsp70 family protein</fullName>
    </submittedName>
</protein>
<keyword evidence="3 7" id="KW-0547">Nucleotide-binding</keyword>
<gene>
    <name evidence="8" type="ORF">E1298_17545</name>
</gene>
<proteinExistence type="inferred from homology"/>
<evidence type="ECO:0000313" key="8">
    <source>
        <dbReference type="EMBL" id="TDD86383.1"/>
    </source>
</evidence>
<dbReference type="EMBL" id="SMKU01000081">
    <property type="protein sequence ID" value="TDD86383.1"/>
    <property type="molecule type" value="Genomic_DNA"/>
</dbReference>
<organism evidence="8 9">
    <name type="scientific">Actinomadura rubrisoli</name>
    <dbReference type="NCBI Taxonomy" id="2530368"/>
    <lineage>
        <taxon>Bacteria</taxon>
        <taxon>Bacillati</taxon>
        <taxon>Actinomycetota</taxon>
        <taxon>Actinomycetes</taxon>
        <taxon>Streptosporangiales</taxon>
        <taxon>Thermomonosporaceae</taxon>
        <taxon>Actinomadura</taxon>
    </lineage>
</organism>
<dbReference type="FunFam" id="3.90.640.10:FF:000003">
    <property type="entry name" value="Molecular chaperone DnaK"/>
    <property type="match status" value="1"/>
</dbReference>
<dbReference type="Pfam" id="PF00012">
    <property type="entry name" value="HSP70"/>
    <property type="match status" value="1"/>
</dbReference>
<dbReference type="RefSeq" id="WP_131894511.1">
    <property type="nucleotide sequence ID" value="NZ_SMKU01000081.1"/>
</dbReference>
<dbReference type="SUPFAM" id="SSF53067">
    <property type="entry name" value="Actin-like ATPase domain"/>
    <property type="match status" value="2"/>
</dbReference>
<keyword evidence="6" id="KW-0143">Chaperone</keyword>
<dbReference type="CDD" id="cd24029">
    <property type="entry name" value="ASKHA_NBD_HSP70_DnaK_HscA_HscC"/>
    <property type="match status" value="1"/>
</dbReference>
<dbReference type="InterPro" id="IPR013126">
    <property type="entry name" value="Hsp_70_fam"/>
</dbReference>
<dbReference type="GO" id="GO:0140662">
    <property type="term" value="F:ATP-dependent protein folding chaperone"/>
    <property type="evidence" value="ECO:0007669"/>
    <property type="project" value="InterPro"/>
</dbReference>
<dbReference type="PROSITE" id="PS00329">
    <property type="entry name" value="HSP70_2"/>
    <property type="match status" value="1"/>
</dbReference>
<keyword evidence="5" id="KW-0346">Stress response</keyword>
<evidence type="ECO:0000313" key="9">
    <source>
        <dbReference type="Proteomes" id="UP000294513"/>
    </source>
</evidence>
<dbReference type="PROSITE" id="PS00297">
    <property type="entry name" value="HSP70_1"/>
    <property type="match status" value="1"/>
</dbReference>
<keyword evidence="9" id="KW-1185">Reference proteome</keyword>
<dbReference type="Gene3D" id="3.90.640.10">
    <property type="entry name" value="Actin, Chain A, domain 4"/>
    <property type="match status" value="1"/>
</dbReference>
<dbReference type="GO" id="GO:0005524">
    <property type="term" value="F:ATP binding"/>
    <property type="evidence" value="ECO:0007669"/>
    <property type="project" value="UniProtKB-KW"/>
</dbReference>
<evidence type="ECO:0000256" key="2">
    <source>
        <dbReference type="ARBA" id="ARBA00022553"/>
    </source>
</evidence>